<evidence type="ECO:0000256" key="9">
    <source>
        <dbReference type="SAM" id="MobiDB-lite"/>
    </source>
</evidence>
<dbReference type="InterPro" id="IPR050351">
    <property type="entry name" value="BphY/WalK/GraS-like"/>
</dbReference>
<feature type="transmembrane region" description="Helical" evidence="10">
    <location>
        <begin position="37"/>
        <end position="58"/>
    </location>
</feature>
<evidence type="ECO:0000313" key="13">
    <source>
        <dbReference type="Proteomes" id="UP000277424"/>
    </source>
</evidence>
<dbReference type="CDD" id="cd00075">
    <property type="entry name" value="HATPase"/>
    <property type="match status" value="1"/>
</dbReference>
<dbReference type="Gene3D" id="1.10.287.130">
    <property type="match status" value="1"/>
</dbReference>
<dbReference type="InterPro" id="IPR003661">
    <property type="entry name" value="HisK_dim/P_dom"/>
</dbReference>
<dbReference type="PRINTS" id="PR00344">
    <property type="entry name" value="BCTRLSENSOR"/>
</dbReference>
<evidence type="ECO:0000256" key="6">
    <source>
        <dbReference type="ARBA" id="ARBA00022777"/>
    </source>
</evidence>
<dbReference type="OrthoDB" id="9806130at2"/>
<comment type="catalytic activity">
    <reaction evidence="1">
        <text>ATP + protein L-histidine = ADP + protein N-phospho-L-histidine.</text>
        <dbReference type="EC" id="2.7.13.3"/>
    </reaction>
</comment>
<dbReference type="InterPro" id="IPR005467">
    <property type="entry name" value="His_kinase_dom"/>
</dbReference>
<evidence type="ECO:0000256" key="7">
    <source>
        <dbReference type="ARBA" id="ARBA00022840"/>
    </source>
</evidence>
<dbReference type="GO" id="GO:0000155">
    <property type="term" value="F:phosphorelay sensor kinase activity"/>
    <property type="evidence" value="ECO:0007669"/>
    <property type="project" value="InterPro"/>
</dbReference>
<comment type="caution">
    <text evidence="12">The sequence shown here is derived from an EMBL/GenBank/DDBJ whole genome shotgun (WGS) entry which is preliminary data.</text>
</comment>
<evidence type="ECO:0000256" key="3">
    <source>
        <dbReference type="ARBA" id="ARBA00022553"/>
    </source>
</evidence>
<evidence type="ECO:0000256" key="4">
    <source>
        <dbReference type="ARBA" id="ARBA00022679"/>
    </source>
</evidence>
<evidence type="ECO:0000256" key="8">
    <source>
        <dbReference type="ARBA" id="ARBA00023012"/>
    </source>
</evidence>
<dbReference type="RefSeq" id="WP_121217373.1">
    <property type="nucleotide sequence ID" value="NZ_RBIG01000001.1"/>
</dbReference>
<dbReference type="GO" id="GO:0005524">
    <property type="term" value="F:ATP binding"/>
    <property type="evidence" value="ECO:0007669"/>
    <property type="project" value="UniProtKB-KW"/>
</dbReference>
<keyword evidence="3" id="KW-0597">Phosphoprotein</keyword>
<dbReference type="GO" id="GO:0000156">
    <property type="term" value="F:phosphorelay response regulator activity"/>
    <property type="evidence" value="ECO:0007669"/>
    <property type="project" value="TreeGrafter"/>
</dbReference>
<dbReference type="PANTHER" id="PTHR42878:SF7">
    <property type="entry name" value="SENSOR HISTIDINE KINASE GLRK"/>
    <property type="match status" value="1"/>
</dbReference>
<keyword evidence="10" id="KW-0472">Membrane</keyword>
<dbReference type="PANTHER" id="PTHR42878">
    <property type="entry name" value="TWO-COMPONENT HISTIDINE KINASE"/>
    <property type="match status" value="1"/>
</dbReference>
<accession>A0A420WP38</accession>
<protein>
    <recommendedName>
        <fullName evidence="2">histidine kinase</fullName>
        <ecNumber evidence="2">2.7.13.3</ecNumber>
    </recommendedName>
</protein>
<dbReference type="AlphaFoldDB" id="A0A420WP38"/>
<keyword evidence="10" id="KW-1133">Transmembrane helix</keyword>
<dbReference type="PROSITE" id="PS50109">
    <property type="entry name" value="HIS_KIN"/>
    <property type="match status" value="1"/>
</dbReference>
<dbReference type="GO" id="GO:0030295">
    <property type="term" value="F:protein kinase activator activity"/>
    <property type="evidence" value="ECO:0007669"/>
    <property type="project" value="TreeGrafter"/>
</dbReference>
<dbReference type="InterPro" id="IPR004358">
    <property type="entry name" value="Sig_transdc_His_kin-like_C"/>
</dbReference>
<feature type="transmembrane region" description="Helical" evidence="10">
    <location>
        <begin position="117"/>
        <end position="139"/>
    </location>
</feature>
<evidence type="ECO:0000313" key="12">
    <source>
        <dbReference type="EMBL" id="RKQ72787.1"/>
    </source>
</evidence>
<dbReference type="Pfam" id="PF02518">
    <property type="entry name" value="HATPase_c"/>
    <property type="match status" value="1"/>
</dbReference>
<feature type="transmembrane region" description="Helical" evidence="10">
    <location>
        <begin position="93"/>
        <end position="111"/>
    </location>
</feature>
<dbReference type="InterPro" id="IPR003594">
    <property type="entry name" value="HATPase_dom"/>
</dbReference>
<dbReference type="SUPFAM" id="SSF55874">
    <property type="entry name" value="ATPase domain of HSP90 chaperone/DNA topoisomerase II/histidine kinase"/>
    <property type="match status" value="1"/>
</dbReference>
<feature type="transmembrane region" description="Helical" evidence="10">
    <location>
        <begin position="186"/>
        <end position="211"/>
    </location>
</feature>
<evidence type="ECO:0000256" key="2">
    <source>
        <dbReference type="ARBA" id="ARBA00012438"/>
    </source>
</evidence>
<dbReference type="Proteomes" id="UP000277424">
    <property type="component" value="Unassembled WGS sequence"/>
</dbReference>
<feature type="region of interest" description="Disordered" evidence="9">
    <location>
        <begin position="472"/>
        <end position="498"/>
    </location>
</feature>
<dbReference type="GO" id="GO:0007234">
    <property type="term" value="P:osmosensory signaling via phosphorelay pathway"/>
    <property type="evidence" value="ECO:0007669"/>
    <property type="project" value="TreeGrafter"/>
</dbReference>
<feature type="transmembrane region" description="Helical" evidence="10">
    <location>
        <begin position="64"/>
        <end position="86"/>
    </location>
</feature>
<feature type="transmembrane region" description="Helical" evidence="10">
    <location>
        <begin position="6"/>
        <end position="25"/>
    </location>
</feature>
<dbReference type="Gene3D" id="3.30.565.10">
    <property type="entry name" value="Histidine kinase-like ATPase, C-terminal domain"/>
    <property type="match status" value="1"/>
</dbReference>
<name>A0A420WP38_9PROT</name>
<keyword evidence="5" id="KW-0547">Nucleotide-binding</keyword>
<sequence length="498" mass="54545">MLDVRTILVVILVVATLQGVGFFVLHRTQPAIPGLRAYGTAFIIFAVGMALLSARGMIADLYSITLGNLLVASGHLILTGGLYRFFGKRRPRWLDVIFAVTFLLVFPLYVYLDPGNISLRVLISGFVLASAFLCMAWLLWQDDDYPRPLRWILIVLILIHSSLLVGRGIVLFLTPGQVEMVANHPLHALLFLETNVFMTFLFIGLVGLVMARTAADLARKNRELTAEIGIRQQLQEDLSASFAKESDLRQQQQHLLHLVGHEFRTPLAIIERATEMIGVLITAPPAAVAERLRAIQEAVRRQRLLIQTFLATERVEESIVQKEPLELGDLSREAVNYFASTGQETRIRLTAAPDALPMIGDTAMISTLFVNLLDNALKYSPADKPVDFTLQREDDRAVATIADQGIGIPVAERERIGQRFFRASNTSGRGGTGLGLHTAMRIVELHDGTMRIDSEDGQGTMIEVSLPIAQPEAGLPEAGLPEAGVSGADTDLPSATGG</sequence>
<proteinExistence type="predicted"/>
<dbReference type="SUPFAM" id="SSF47384">
    <property type="entry name" value="Homodimeric domain of signal transducing histidine kinase"/>
    <property type="match status" value="1"/>
</dbReference>
<feature type="transmembrane region" description="Helical" evidence="10">
    <location>
        <begin position="151"/>
        <end position="174"/>
    </location>
</feature>
<keyword evidence="7" id="KW-0067">ATP-binding</keyword>
<dbReference type="InterPro" id="IPR036890">
    <property type="entry name" value="HATPase_C_sf"/>
</dbReference>
<keyword evidence="6 12" id="KW-0418">Kinase</keyword>
<dbReference type="EC" id="2.7.13.3" evidence="2"/>
<reference evidence="12 13" key="1">
    <citation type="submission" date="2018-10" db="EMBL/GenBank/DDBJ databases">
        <title>Comparative analysis of microorganisms from saline springs in Andes Mountain Range, Colombia.</title>
        <authorList>
            <person name="Rubin E."/>
        </authorList>
    </citation>
    <scope>NUCLEOTIDE SEQUENCE [LARGE SCALE GENOMIC DNA]</scope>
    <source>
        <strain evidence="12 13">USBA 36</strain>
    </source>
</reference>
<evidence type="ECO:0000259" key="11">
    <source>
        <dbReference type="PROSITE" id="PS50109"/>
    </source>
</evidence>
<evidence type="ECO:0000256" key="10">
    <source>
        <dbReference type="SAM" id="Phobius"/>
    </source>
</evidence>
<dbReference type="SMART" id="SM00387">
    <property type="entry name" value="HATPase_c"/>
    <property type="match status" value="1"/>
</dbReference>
<evidence type="ECO:0000256" key="1">
    <source>
        <dbReference type="ARBA" id="ARBA00000085"/>
    </source>
</evidence>
<dbReference type="EMBL" id="RBIG01000001">
    <property type="protein sequence ID" value="RKQ72787.1"/>
    <property type="molecule type" value="Genomic_DNA"/>
</dbReference>
<dbReference type="CDD" id="cd00082">
    <property type="entry name" value="HisKA"/>
    <property type="match status" value="1"/>
</dbReference>
<dbReference type="InterPro" id="IPR036097">
    <property type="entry name" value="HisK_dim/P_sf"/>
</dbReference>
<evidence type="ECO:0000256" key="5">
    <source>
        <dbReference type="ARBA" id="ARBA00022741"/>
    </source>
</evidence>
<keyword evidence="10" id="KW-0812">Transmembrane</keyword>
<keyword evidence="8" id="KW-0902">Two-component regulatory system</keyword>
<dbReference type="FunFam" id="3.30.565.10:FF:000006">
    <property type="entry name" value="Sensor histidine kinase WalK"/>
    <property type="match status" value="1"/>
</dbReference>
<gene>
    <name evidence="12" type="ORF">BCL74_0556</name>
</gene>
<feature type="domain" description="Histidine kinase" evidence="11">
    <location>
        <begin position="258"/>
        <end position="470"/>
    </location>
</feature>
<organism evidence="12 13">
    <name type="scientific">Oceanibaculum indicum</name>
    <dbReference type="NCBI Taxonomy" id="526216"/>
    <lineage>
        <taxon>Bacteria</taxon>
        <taxon>Pseudomonadati</taxon>
        <taxon>Pseudomonadota</taxon>
        <taxon>Alphaproteobacteria</taxon>
        <taxon>Rhodospirillales</taxon>
        <taxon>Oceanibaculaceae</taxon>
        <taxon>Oceanibaculum</taxon>
    </lineage>
</organism>
<keyword evidence="4" id="KW-0808">Transferase</keyword>